<keyword evidence="3 10" id="KW-0808">Transferase</keyword>
<evidence type="ECO:0000313" key="12">
    <source>
        <dbReference type="EMBL" id="VCU54058.1"/>
    </source>
</evidence>
<dbReference type="GO" id="GO:0106408">
    <property type="term" value="F:diadenylate cyclase activity"/>
    <property type="evidence" value="ECO:0007669"/>
    <property type="project" value="UniProtKB-EC"/>
</dbReference>
<sequence>MSLTWRDLLDIFLVGVLLYSLYRILAGTRALNLVRGVLIYLATWFLASLLGLSTLSWILGNAATLGAFALIVVFQPELRGLLERLGRGQGALRPPPVALELEELFLGLRRLSERRHGALLALERRTPLGEYAASGEVLDARLSARLLETLFYPGTPLHDGGAIVREGRLFAAGCVFPLSEVGMGLGTRHRAALGLSEVSDALVIVVSEETGAIRVAEGGRLSPPLSLEALRARLKEVVRDA</sequence>
<dbReference type="InterPro" id="IPR036888">
    <property type="entry name" value="DNA_integrity_DisA_N_sf"/>
</dbReference>
<keyword evidence="4 10" id="KW-0812">Transmembrane</keyword>
<dbReference type="EC" id="2.7.7.85" evidence="10"/>
<gene>
    <name evidence="12" type="primary">cdaA</name>
    <name evidence="10" type="synonym">dacA</name>
    <name evidence="12" type="ORF">TTHN1_01856</name>
</gene>
<proteinExistence type="inferred from homology"/>
<dbReference type="SUPFAM" id="SSF143597">
    <property type="entry name" value="YojJ-like"/>
    <property type="match status" value="1"/>
</dbReference>
<evidence type="ECO:0000259" key="11">
    <source>
        <dbReference type="PROSITE" id="PS51794"/>
    </source>
</evidence>
<comment type="similarity">
    <text evidence="10">Belongs to the adenylate cyclase family. DacA/CdaA subfamily.</text>
</comment>
<dbReference type="InterPro" id="IPR045585">
    <property type="entry name" value="CdaA_N"/>
</dbReference>
<evidence type="ECO:0000256" key="10">
    <source>
        <dbReference type="HAMAP-Rule" id="MF_01499"/>
    </source>
</evidence>
<dbReference type="AlphaFoldDB" id="A0A3P4AUG0"/>
<evidence type="ECO:0000256" key="3">
    <source>
        <dbReference type="ARBA" id="ARBA00022679"/>
    </source>
</evidence>
<keyword evidence="6 10" id="KW-0547">Nucleotide-binding</keyword>
<reference evidence="12 13" key="1">
    <citation type="submission" date="2018-10" db="EMBL/GenBank/DDBJ databases">
        <authorList>
            <person name="Peiro R."/>
            <person name="Begona"/>
            <person name="Cbmso G."/>
            <person name="Lopez M."/>
            <person name="Gonzalez S."/>
            <person name="Sacristan E."/>
            <person name="Castillo E."/>
        </authorList>
    </citation>
    <scope>NUCLEOTIDE SEQUENCE [LARGE SCALE GENOMIC DNA]</scope>
    <source>
        <strain evidence="12">TTHNAR1</strain>
    </source>
</reference>
<dbReference type="InterPro" id="IPR014046">
    <property type="entry name" value="C-di-AMP_synthase"/>
</dbReference>
<keyword evidence="7 10" id="KW-0067">ATP-binding</keyword>
<dbReference type="Pfam" id="PF19293">
    <property type="entry name" value="CdaA_N"/>
    <property type="match status" value="1"/>
</dbReference>
<dbReference type="InterPro" id="IPR050338">
    <property type="entry name" value="DisA"/>
</dbReference>
<evidence type="ECO:0000256" key="8">
    <source>
        <dbReference type="ARBA" id="ARBA00022989"/>
    </source>
</evidence>
<feature type="transmembrane region" description="Helical" evidence="10">
    <location>
        <begin position="6"/>
        <end position="25"/>
    </location>
</feature>
<dbReference type="RefSeq" id="WP_124105204.1">
    <property type="nucleotide sequence ID" value="NZ_LR027517.1"/>
</dbReference>
<dbReference type="GO" id="GO:0004016">
    <property type="term" value="F:adenylate cyclase activity"/>
    <property type="evidence" value="ECO:0007669"/>
    <property type="project" value="UniProtKB-UniRule"/>
</dbReference>
<dbReference type="GO" id="GO:0005524">
    <property type="term" value="F:ATP binding"/>
    <property type="evidence" value="ECO:0007669"/>
    <property type="project" value="UniProtKB-UniRule"/>
</dbReference>
<evidence type="ECO:0000256" key="6">
    <source>
        <dbReference type="ARBA" id="ARBA00022741"/>
    </source>
</evidence>
<accession>A0A3P4AUG0</accession>
<dbReference type="EMBL" id="LR027517">
    <property type="protein sequence ID" value="VCU54058.1"/>
    <property type="molecule type" value="Genomic_DNA"/>
</dbReference>
<organism evidence="12 13">
    <name type="scientific">Thermus thermophilus</name>
    <dbReference type="NCBI Taxonomy" id="274"/>
    <lineage>
        <taxon>Bacteria</taxon>
        <taxon>Thermotogati</taxon>
        <taxon>Deinococcota</taxon>
        <taxon>Deinococci</taxon>
        <taxon>Thermales</taxon>
        <taxon>Thermaceae</taxon>
        <taxon>Thermus</taxon>
    </lineage>
</organism>
<feature type="domain" description="DAC" evidence="11">
    <location>
        <begin position="75"/>
        <end position="227"/>
    </location>
</feature>
<comment type="subunit">
    <text evidence="10">Probably a homodimer.</text>
</comment>
<protein>
    <recommendedName>
        <fullName evidence="10">Diadenylate cyclase</fullName>
        <shortName evidence="10">DAC</shortName>
        <ecNumber evidence="10">2.7.7.85</ecNumber>
    </recommendedName>
    <alternativeName>
        <fullName evidence="10">Cyclic-di-AMP synthase</fullName>
        <shortName evidence="10">c-di-AMP synthase</shortName>
    </alternativeName>
</protein>
<keyword evidence="9 10" id="KW-0472">Membrane</keyword>
<dbReference type="PANTHER" id="PTHR34185">
    <property type="entry name" value="DIADENYLATE CYCLASE"/>
    <property type="match status" value="1"/>
</dbReference>
<evidence type="ECO:0000313" key="13">
    <source>
        <dbReference type="Proteomes" id="UP000279841"/>
    </source>
</evidence>
<evidence type="ECO:0000256" key="4">
    <source>
        <dbReference type="ARBA" id="ARBA00022692"/>
    </source>
</evidence>
<keyword evidence="2 10" id="KW-1003">Cell membrane</keyword>
<evidence type="ECO:0000256" key="7">
    <source>
        <dbReference type="ARBA" id="ARBA00022840"/>
    </source>
</evidence>
<dbReference type="Proteomes" id="UP000279841">
    <property type="component" value="Chromosome"/>
</dbReference>
<evidence type="ECO:0000256" key="1">
    <source>
        <dbReference type="ARBA" id="ARBA00000877"/>
    </source>
</evidence>
<comment type="caution">
    <text evidence="10">Lacks conserved residue(s) required for the propagation of feature annotation.</text>
</comment>
<comment type="function">
    <text evidence="10">Catalyzes the condensation of 2 ATP molecules into cyclic di-AMP (c-di-AMP), a second messenger used to regulate differing processes in different bacteria.</text>
</comment>
<keyword evidence="5 10" id="KW-0548">Nucleotidyltransferase</keyword>
<evidence type="ECO:0000256" key="5">
    <source>
        <dbReference type="ARBA" id="ARBA00022695"/>
    </source>
</evidence>
<comment type="catalytic activity">
    <reaction evidence="1 10">
        <text>2 ATP = 3',3'-c-di-AMP + 2 diphosphate</text>
        <dbReference type="Rhea" id="RHEA:35655"/>
        <dbReference type="ChEBI" id="CHEBI:30616"/>
        <dbReference type="ChEBI" id="CHEBI:33019"/>
        <dbReference type="ChEBI" id="CHEBI:71500"/>
        <dbReference type="EC" id="2.7.7.85"/>
    </reaction>
</comment>
<dbReference type="PIRSF" id="PIRSF004793">
    <property type="entry name" value="UCP004793"/>
    <property type="match status" value="1"/>
</dbReference>
<dbReference type="InterPro" id="IPR034701">
    <property type="entry name" value="CdaA"/>
</dbReference>
<dbReference type="PROSITE" id="PS51794">
    <property type="entry name" value="DAC"/>
    <property type="match status" value="1"/>
</dbReference>
<dbReference type="NCBIfam" id="TIGR00159">
    <property type="entry name" value="diadenylate cyclase CdaA"/>
    <property type="match status" value="1"/>
</dbReference>
<keyword evidence="8 10" id="KW-1133">Transmembrane helix</keyword>
<feature type="transmembrane region" description="Helical" evidence="10">
    <location>
        <begin position="37"/>
        <end position="59"/>
    </location>
</feature>
<dbReference type="PANTHER" id="PTHR34185:SF1">
    <property type="entry name" value="DIADENYLATE CYCLASE"/>
    <property type="match status" value="1"/>
</dbReference>
<dbReference type="Pfam" id="PF02457">
    <property type="entry name" value="DAC"/>
    <property type="match status" value="1"/>
</dbReference>
<name>A0A3P4AUG0_THETH</name>
<dbReference type="InterPro" id="IPR003390">
    <property type="entry name" value="DNA_integrity_scan_DisA_N"/>
</dbReference>
<dbReference type="GO" id="GO:0006171">
    <property type="term" value="P:cAMP biosynthetic process"/>
    <property type="evidence" value="ECO:0007669"/>
    <property type="project" value="InterPro"/>
</dbReference>
<dbReference type="Gene3D" id="3.40.1700.10">
    <property type="entry name" value="DNA integrity scanning protein, DisA, N-terminal domain"/>
    <property type="match status" value="1"/>
</dbReference>
<dbReference type="HAMAP" id="MF_01499">
    <property type="entry name" value="DacA"/>
    <property type="match status" value="1"/>
</dbReference>
<evidence type="ECO:0000256" key="2">
    <source>
        <dbReference type="ARBA" id="ARBA00022475"/>
    </source>
</evidence>
<evidence type="ECO:0000256" key="9">
    <source>
        <dbReference type="ARBA" id="ARBA00023136"/>
    </source>
</evidence>